<evidence type="ECO:0000256" key="6">
    <source>
        <dbReference type="RuleBase" id="RU003567"/>
    </source>
</evidence>
<dbReference type="EMBL" id="AP026818">
    <property type="protein sequence ID" value="BDR80687.1"/>
    <property type="molecule type" value="Genomic_DNA"/>
</dbReference>
<dbReference type="PRINTS" id="PR00127">
    <property type="entry name" value="CLPPROTEASEP"/>
</dbReference>
<name>A0ABC8EF18_CLOTA</name>
<evidence type="ECO:0000256" key="5">
    <source>
        <dbReference type="ARBA" id="ARBA00022825"/>
    </source>
</evidence>
<dbReference type="Proteomes" id="UP001321763">
    <property type="component" value="Chromosome"/>
</dbReference>
<dbReference type="PANTHER" id="PTHR10381">
    <property type="entry name" value="ATP-DEPENDENT CLP PROTEASE PROTEOLYTIC SUBUNIT"/>
    <property type="match status" value="1"/>
</dbReference>
<dbReference type="Gene3D" id="3.90.226.10">
    <property type="entry name" value="2-enoyl-CoA Hydratase, Chain A, domain 1"/>
    <property type="match status" value="1"/>
</dbReference>
<keyword evidence="4" id="KW-0378">Hydrolase</keyword>
<dbReference type="GO" id="GO:0008236">
    <property type="term" value="F:serine-type peptidase activity"/>
    <property type="evidence" value="ECO:0007669"/>
    <property type="project" value="UniProtKB-KW"/>
</dbReference>
<dbReference type="InterPro" id="IPR023562">
    <property type="entry name" value="ClpP/TepA"/>
</dbReference>
<sequence length="229" mass="25542">MKINVKGPIIDSDDQWIYDWFGIDATSPKKVQDQLSTFKNNEDLEVEINSGGGSVFAGSEIYTMFKDYKGNVTVKIVGLAASASSVIAMAGDKVLISPTGQLMIHNASGCFGGDYRDMEKGAEILKNVNATISNAYMLKTGLSNEELLDMMNKETWLTPQKALDNKFVDEIMFTDGVKLVASINNEMLPQEVINKMRDKLKNELQQEHKENINNDLELEKAKLQLHLNM</sequence>
<dbReference type="CDD" id="cd07016">
    <property type="entry name" value="S14_ClpP_1"/>
    <property type="match status" value="1"/>
</dbReference>
<comment type="similarity">
    <text evidence="1 6">Belongs to the peptidase S14 family.</text>
</comment>
<dbReference type="AlphaFoldDB" id="A0ABC8EF18"/>
<keyword evidence="3 7" id="KW-0645">Protease</keyword>
<dbReference type="Pfam" id="PF00574">
    <property type="entry name" value="CLP_protease"/>
    <property type="match status" value="1"/>
</dbReference>
<evidence type="ECO:0000256" key="1">
    <source>
        <dbReference type="ARBA" id="ARBA00007039"/>
    </source>
</evidence>
<dbReference type="PANTHER" id="PTHR10381:SF70">
    <property type="entry name" value="ATP-DEPENDENT CLP PROTEASE PROTEOLYTIC SUBUNIT"/>
    <property type="match status" value="1"/>
</dbReference>
<dbReference type="InterPro" id="IPR029045">
    <property type="entry name" value="ClpP/crotonase-like_dom_sf"/>
</dbReference>
<organism evidence="7 8">
    <name type="scientific">Clostridium tetani</name>
    <dbReference type="NCBI Taxonomy" id="1513"/>
    <lineage>
        <taxon>Bacteria</taxon>
        <taxon>Bacillati</taxon>
        <taxon>Bacillota</taxon>
        <taxon>Clostridia</taxon>
        <taxon>Eubacteriales</taxon>
        <taxon>Clostridiaceae</taxon>
        <taxon>Clostridium</taxon>
    </lineage>
</organism>
<dbReference type="SUPFAM" id="SSF52096">
    <property type="entry name" value="ClpP/crotonase"/>
    <property type="match status" value="1"/>
</dbReference>
<keyword evidence="2" id="KW-0963">Cytoplasm</keyword>
<dbReference type="GO" id="GO:0006508">
    <property type="term" value="P:proteolysis"/>
    <property type="evidence" value="ECO:0007669"/>
    <property type="project" value="UniProtKB-KW"/>
</dbReference>
<evidence type="ECO:0000313" key="7">
    <source>
        <dbReference type="EMBL" id="BDR80687.1"/>
    </source>
</evidence>
<proteinExistence type="inferred from homology"/>
<evidence type="ECO:0000256" key="4">
    <source>
        <dbReference type="ARBA" id="ARBA00022801"/>
    </source>
</evidence>
<reference evidence="7 8" key="1">
    <citation type="submission" date="2022-09" db="EMBL/GenBank/DDBJ databases">
        <title>complete genome sequences of Clostridium tetani str. KHSU-234311-028 isolated from soil.</title>
        <authorList>
            <person name="Sekizuka T."/>
            <person name="Shitada C."/>
            <person name="Takahashi M."/>
            <person name="Kuroda M."/>
        </authorList>
    </citation>
    <scope>NUCLEOTIDE SEQUENCE [LARGE SCALE GENOMIC DNA]</scope>
    <source>
        <strain evidence="7 8">KHSU-234311-028</strain>
    </source>
</reference>
<keyword evidence="5" id="KW-0720">Serine protease</keyword>
<gene>
    <name evidence="7" type="primary">pi323</name>
    <name evidence="7" type="ORF">K234311028_09330</name>
</gene>
<protein>
    <recommendedName>
        <fullName evidence="6">ATP-dependent Clp protease proteolytic subunit</fullName>
    </recommendedName>
</protein>
<evidence type="ECO:0000256" key="3">
    <source>
        <dbReference type="ARBA" id="ARBA00022670"/>
    </source>
</evidence>
<dbReference type="InterPro" id="IPR001907">
    <property type="entry name" value="ClpP"/>
</dbReference>
<accession>A0ABC8EF18</accession>
<dbReference type="RefSeq" id="WP_317724859.1">
    <property type="nucleotide sequence ID" value="NZ_AP026818.1"/>
</dbReference>
<evidence type="ECO:0000256" key="2">
    <source>
        <dbReference type="ARBA" id="ARBA00022490"/>
    </source>
</evidence>
<evidence type="ECO:0000313" key="8">
    <source>
        <dbReference type="Proteomes" id="UP001321763"/>
    </source>
</evidence>
<dbReference type="NCBIfam" id="NF045542">
    <property type="entry name" value="Clp_rel_HeadMat"/>
    <property type="match status" value="1"/>
</dbReference>